<gene>
    <name evidence="2" type="ORF">COV89_01200</name>
</gene>
<evidence type="ECO:0000256" key="1">
    <source>
        <dbReference type="SAM" id="MobiDB-lite"/>
    </source>
</evidence>
<reference evidence="2 3" key="1">
    <citation type="submission" date="2017-09" db="EMBL/GenBank/DDBJ databases">
        <title>Depth-based differentiation of microbial function through sediment-hosted aquifers and enrichment of novel symbionts in the deep terrestrial subsurface.</title>
        <authorList>
            <person name="Probst A.J."/>
            <person name="Ladd B."/>
            <person name="Jarett J.K."/>
            <person name="Geller-Mcgrath D.E."/>
            <person name="Sieber C.M."/>
            <person name="Emerson J.B."/>
            <person name="Anantharaman K."/>
            <person name="Thomas B.C."/>
            <person name="Malmstrom R."/>
            <person name="Stieglmeier M."/>
            <person name="Klingl A."/>
            <person name="Woyke T."/>
            <person name="Ryan C.M."/>
            <person name="Banfield J.F."/>
        </authorList>
    </citation>
    <scope>NUCLEOTIDE SEQUENCE [LARGE SCALE GENOMIC DNA]</scope>
    <source>
        <strain evidence="2">CG11_big_fil_rev_8_21_14_0_20_40_12</strain>
    </source>
</reference>
<proteinExistence type="predicted"/>
<evidence type="ECO:0000313" key="3">
    <source>
        <dbReference type="Proteomes" id="UP000231371"/>
    </source>
</evidence>
<protein>
    <submittedName>
        <fullName evidence="2">Uncharacterized protein</fullName>
    </submittedName>
</protein>
<feature type="compositionally biased region" description="Basic and acidic residues" evidence="1">
    <location>
        <begin position="54"/>
        <end position="65"/>
    </location>
</feature>
<feature type="region of interest" description="Disordered" evidence="1">
    <location>
        <begin position="44"/>
        <end position="65"/>
    </location>
</feature>
<comment type="caution">
    <text evidence="2">The sequence shown here is derived from an EMBL/GenBank/DDBJ whole genome shotgun (WGS) entry which is preliminary data.</text>
</comment>
<organism evidence="2 3">
    <name type="scientific">Candidatus Shapirobacteria bacterium CG11_big_fil_rev_8_21_14_0_20_40_12</name>
    <dbReference type="NCBI Taxonomy" id="1974889"/>
    <lineage>
        <taxon>Bacteria</taxon>
        <taxon>Candidatus Shapironibacteriota</taxon>
    </lineage>
</organism>
<accession>A0A2H0KGD8</accession>
<dbReference type="AlphaFoldDB" id="A0A2H0KGD8"/>
<sequence>MLNLERIFSMFSRIIGETPKEYDTPEQAIIEGALDVLNSNDNRLPVVTNLPPPRDADEFKEEKRD</sequence>
<dbReference type="Proteomes" id="UP000231371">
    <property type="component" value="Unassembled WGS sequence"/>
</dbReference>
<name>A0A2H0KGD8_9BACT</name>
<evidence type="ECO:0000313" key="2">
    <source>
        <dbReference type="EMBL" id="PIQ70310.1"/>
    </source>
</evidence>
<dbReference type="EMBL" id="PCVI01000020">
    <property type="protein sequence ID" value="PIQ70310.1"/>
    <property type="molecule type" value="Genomic_DNA"/>
</dbReference>